<evidence type="ECO:0000256" key="1">
    <source>
        <dbReference type="SAM" id="MobiDB-lite"/>
    </source>
</evidence>
<dbReference type="AlphaFoldDB" id="A0A9P5P6T7"/>
<dbReference type="Proteomes" id="UP000772434">
    <property type="component" value="Unassembled WGS sequence"/>
</dbReference>
<sequence>MRKPSPWRVGLPSTLPPSGPFSILPNPLHKPLRKKIPLASPIYPHVSLKRSPLNANDDVIVGLDLDSAYVRPWDLALYTDMTINNKEGTGIVTEKEEGIYTMALKAIVTIIIKVTKGRSYCAILIKPVCPFTAITFTLLRSRMLFNKHISHVAIVTLLVTASLQGHTLVEDVYVSADTPPMKTTSVDRYTSIWPLQDHTLSQHLLLTSTFHRLQARTHYQNNVYIESIWVVPVLVVKDMRVLKLSRIPVSPTYPMLYSVAPQPLSGFNKPNLNPHPPSTNPDPDPDPDISLRALATAHREIGGSTVPTP</sequence>
<dbReference type="EMBL" id="JADNRY010000437">
    <property type="protein sequence ID" value="KAF9056727.1"/>
    <property type="molecule type" value="Genomic_DNA"/>
</dbReference>
<evidence type="ECO:0000313" key="3">
    <source>
        <dbReference type="Proteomes" id="UP000772434"/>
    </source>
</evidence>
<feature type="region of interest" description="Disordered" evidence="1">
    <location>
        <begin position="267"/>
        <end position="294"/>
    </location>
</feature>
<gene>
    <name evidence="2" type="ORF">BDP27DRAFT_1433625</name>
</gene>
<keyword evidence="3" id="KW-1185">Reference proteome</keyword>
<reference evidence="2" key="1">
    <citation type="submission" date="2020-11" db="EMBL/GenBank/DDBJ databases">
        <authorList>
            <consortium name="DOE Joint Genome Institute"/>
            <person name="Ahrendt S."/>
            <person name="Riley R."/>
            <person name="Andreopoulos W."/>
            <person name="Labutti K."/>
            <person name="Pangilinan J."/>
            <person name="Ruiz-Duenas F.J."/>
            <person name="Barrasa J.M."/>
            <person name="Sanchez-Garcia M."/>
            <person name="Camarero S."/>
            <person name="Miyauchi S."/>
            <person name="Serrano A."/>
            <person name="Linde D."/>
            <person name="Babiker R."/>
            <person name="Drula E."/>
            <person name="Ayuso-Fernandez I."/>
            <person name="Pacheco R."/>
            <person name="Padilla G."/>
            <person name="Ferreira P."/>
            <person name="Barriuso J."/>
            <person name="Kellner H."/>
            <person name="Castanera R."/>
            <person name="Alfaro M."/>
            <person name="Ramirez L."/>
            <person name="Pisabarro A.G."/>
            <person name="Kuo A."/>
            <person name="Tritt A."/>
            <person name="Lipzen A."/>
            <person name="He G."/>
            <person name="Yan M."/>
            <person name="Ng V."/>
            <person name="Cullen D."/>
            <person name="Martin F."/>
            <person name="Rosso M.-N."/>
            <person name="Henrissat B."/>
            <person name="Hibbett D."/>
            <person name="Martinez A.T."/>
            <person name="Grigoriev I.V."/>
        </authorList>
    </citation>
    <scope>NUCLEOTIDE SEQUENCE</scope>
    <source>
        <strain evidence="2">AH 40177</strain>
    </source>
</reference>
<accession>A0A9P5P6T7</accession>
<protein>
    <submittedName>
        <fullName evidence="2">Uncharacterized protein</fullName>
    </submittedName>
</protein>
<comment type="caution">
    <text evidence="2">The sequence shown here is derived from an EMBL/GenBank/DDBJ whole genome shotgun (WGS) entry which is preliminary data.</text>
</comment>
<feature type="compositionally biased region" description="Pro residues" evidence="1">
    <location>
        <begin position="273"/>
        <end position="282"/>
    </location>
</feature>
<proteinExistence type="predicted"/>
<evidence type="ECO:0000313" key="2">
    <source>
        <dbReference type="EMBL" id="KAF9056727.1"/>
    </source>
</evidence>
<name>A0A9P5P6T7_9AGAR</name>
<organism evidence="2 3">
    <name type="scientific">Rhodocollybia butyracea</name>
    <dbReference type="NCBI Taxonomy" id="206335"/>
    <lineage>
        <taxon>Eukaryota</taxon>
        <taxon>Fungi</taxon>
        <taxon>Dikarya</taxon>
        <taxon>Basidiomycota</taxon>
        <taxon>Agaricomycotina</taxon>
        <taxon>Agaricomycetes</taxon>
        <taxon>Agaricomycetidae</taxon>
        <taxon>Agaricales</taxon>
        <taxon>Marasmiineae</taxon>
        <taxon>Omphalotaceae</taxon>
        <taxon>Rhodocollybia</taxon>
    </lineage>
</organism>